<organism evidence="1 2">
    <name type="scientific">Irpex rosettiformis</name>
    <dbReference type="NCBI Taxonomy" id="378272"/>
    <lineage>
        <taxon>Eukaryota</taxon>
        <taxon>Fungi</taxon>
        <taxon>Dikarya</taxon>
        <taxon>Basidiomycota</taxon>
        <taxon>Agaricomycotina</taxon>
        <taxon>Agaricomycetes</taxon>
        <taxon>Polyporales</taxon>
        <taxon>Irpicaceae</taxon>
        <taxon>Irpex</taxon>
    </lineage>
</organism>
<sequence length="602" mass="67578">MEADRGISHRCLHVADIQAMIFKFLAREDCARLSRTCTLFYNEAMNVVWADVISLIPFVKCMSPDAVVESKSGLRPFMSDVTLDFCRELTTTDWQAFCKHAHRVRKFVDSTRSILVRLDTYRCPWDGHVNYSLPEGATRLTAGAWETITRFIRQHHAAESAGLFPNLTTLEAQSDSDTWFTAYLPYICGDTLRKLTLQFGMHVPVDAPRGEIDTFSCLLPAMCASWPLLSSVKIITPLSSGSCPSPVDKHAEEIGAWLKSLPQLRSLHADIACHPAFVKTLSELSNLRTLTLLCARQIALDLTLDFPTTSLDTLFPSLEVLNVTTHTPDSPVPFLRVLNGSSTLTKITLDFDCLTNQPSFIQAPFVLEAISHLPAVDFLDLSFGNYSRPNDPIPEVPPLSTALFSKLFHLHNMRHLKLEGFFNILITDRDLRSAATLWPELEHIYLVLASCDLAPSMVNDSSALTLIGVQALYNGCPNLKAVDLPINESLLFANDCLDLPAARPRGAAHAVEELSLRFRPIDGEMFRHGSAKYVPIVVRLLFPHLKQLKTCHSAIDEVWSPARSNSKSWGKRVQTSWEKYRDMELGKVRERLEWKLSNERDC</sequence>
<name>A0ACB8U9P1_9APHY</name>
<evidence type="ECO:0000313" key="1">
    <source>
        <dbReference type="EMBL" id="KAI0091017.1"/>
    </source>
</evidence>
<protein>
    <submittedName>
        <fullName evidence="1">Uncharacterized protein</fullName>
    </submittedName>
</protein>
<keyword evidence="2" id="KW-1185">Reference proteome</keyword>
<accession>A0ACB8U9P1</accession>
<proteinExistence type="predicted"/>
<evidence type="ECO:0000313" key="2">
    <source>
        <dbReference type="Proteomes" id="UP001055072"/>
    </source>
</evidence>
<gene>
    <name evidence="1" type="ORF">BDY19DRAFT_673863</name>
</gene>
<reference evidence="1" key="1">
    <citation type="journal article" date="2021" name="Environ. Microbiol.">
        <title>Gene family expansions and transcriptome signatures uncover fungal adaptations to wood decay.</title>
        <authorList>
            <person name="Hage H."/>
            <person name="Miyauchi S."/>
            <person name="Viragh M."/>
            <person name="Drula E."/>
            <person name="Min B."/>
            <person name="Chaduli D."/>
            <person name="Navarro D."/>
            <person name="Favel A."/>
            <person name="Norest M."/>
            <person name="Lesage-Meessen L."/>
            <person name="Balint B."/>
            <person name="Merenyi Z."/>
            <person name="de Eugenio L."/>
            <person name="Morin E."/>
            <person name="Martinez A.T."/>
            <person name="Baldrian P."/>
            <person name="Stursova M."/>
            <person name="Martinez M.J."/>
            <person name="Novotny C."/>
            <person name="Magnuson J.K."/>
            <person name="Spatafora J.W."/>
            <person name="Maurice S."/>
            <person name="Pangilinan J."/>
            <person name="Andreopoulos W."/>
            <person name="LaButti K."/>
            <person name="Hundley H."/>
            <person name="Na H."/>
            <person name="Kuo A."/>
            <person name="Barry K."/>
            <person name="Lipzen A."/>
            <person name="Henrissat B."/>
            <person name="Riley R."/>
            <person name="Ahrendt S."/>
            <person name="Nagy L.G."/>
            <person name="Grigoriev I.V."/>
            <person name="Martin F."/>
            <person name="Rosso M.N."/>
        </authorList>
    </citation>
    <scope>NUCLEOTIDE SEQUENCE</scope>
    <source>
        <strain evidence="1">CBS 384.51</strain>
    </source>
</reference>
<dbReference type="EMBL" id="MU274906">
    <property type="protein sequence ID" value="KAI0091017.1"/>
    <property type="molecule type" value="Genomic_DNA"/>
</dbReference>
<dbReference type="Proteomes" id="UP001055072">
    <property type="component" value="Unassembled WGS sequence"/>
</dbReference>
<comment type="caution">
    <text evidence="1">The sequence shown here is derived from an EMBL/GenBank/DDBJ whole genome shotgun (WGS) entry which is preliminary data.</text>
</comment>